<dbReference type="EMBL" id="QTSX02001517">
    <property type="protein sequence ID" value="KAJ9080848.1"/>
    <property type="molecule type" value="Genomic_DNA"/>
</dbReference>
<evidence type="ECO:0000313" key="1">
    <source>
        <dbReference type="EMBL" id="KAJ9080848.1"/>
    </source>
</evidence>
<name>A0ACC2U214_9FUNG</name>
<reference evidence="1" key="1">
    <citation type="submission" date="2022-04" db="EMBL/GenBank/DDBJ databases">
        <title>Genome of the entomopathogenic fungus Entomophthora muscae.</title>
        <authorList>
            <person name="Elya C."/>
            <person name="Lovett B.R."/>
            <person name="Lee E."/>
            <person name="Macias A.M."/>
            <person name="Hajek A.E."/>
            <person name="De Bivort B.L."/>
            <person name="Kasson M.T."/>
            <person name="De Fine Licht H.H."/>
            <person name="Stajich J.E."/>
        </authorList>
    </citation>
    <scope>NUCLEOTIDE SEQUENCE</scope>
    <source>
        <strain evidence="1">Berkeley</strain>
    </source>
</reference>
<keyword evidence="2" id="KW-1185">Reference proteome</keyword>
<proteinExistence type="predicted"/>
<protein>
    <submittedName>
        <fullName evidence="1">Uncharacterized protein</fullName>
    </submittedName>
</protein>
<gene>
    <name evidence="1" type="ORF">DSO57_1020567</name>
</gene>
<comment type="caution">
    <text evidence="1">The sequence shown here is derived from an EMBL/GenBank/DDBJ whole genome shotgun (WGS) entry which is preliminary data.</text>
</comment>
<organism evidence="1 2">
    <name type="scientific">Entomophthora muscae</name>
    <dbReference type="NCBI Taxonomy" id="34485"/>
    <lineage>
        <taxon>Eukaryota</taxon>
        <taxon>Fungi</taxon>
        <taxon>Fungi incertae sedis</taxon>
        <taxon>Zoopagomycota</taxon>
        <taxon>Entomophthoromycotina</taxon>
        <taxon>Entomophthoromycetes</taxon>
        <taxon>Entomophthorales</taxon>
        <taxon>Entomophthoraceae</taxon>
        <taxon>Entomophthora</taxon>
    </lineage>
</organism>
<evidence type="ECO:0000313" key="2">
    <source>
        <dbReference type="Proteomes" id="UP001165960"/>
    </source>
</evidence>
<accession>A0ACC2U214</accession>
<sequence length="537" mass="58533">MSFAPLQGLRLFRSRAAPKLRVGSKGLRSFSRSAISFETPKYATLNYINGKFVESKAKEWIDLRNPATQELVTRVPQSTPEELKEAARSASEAFKTWRNASVLSRQRKMLDLQALIRDNMDRLAKSIVEEQGKTFPDAKGDVLRGLQVVEMMCGLPDFTLGQMTEVAKDMDTYTIREPLGVVGGICPFNFPAMIPLWMFPVAIATGNTCIIKPSEKDPGAMMILAELAEKAGIPKGVLNVVHGSVDTVNFICDEPSIKAISFVGSDHAGKYIHARGSANGKRVQANLGAKNHGVIMPDANKNHTLNALTGAAFGAAGQRCMALSTAVFVGEAKHWLPELVERARALKVSEGFQENTDVGPLISPQALQRAKDLIQSSIDEGATVLLDGRDVKVPGFEKGNFLGPTIIKDVKTHMKCYQEEIFAPVLVCLCVDTLDEAIELTNSNRYGNGTAIFTTSGSVSKKFVKEIDVGQVGVNVPIPVPLPMFAFTGSRDSIRGDINFYGRSGIQFYTQLKTVTALWREEDAVSSRASVDMPTMQ</sequence>
<dbReference type="Proteomes" id="UP001165960">
    <property type="component" value="Unassembled WGS sequence"/>
</dbReference>